<dbReference type="OrthoDB" id="3542310at2"/>
<feature type="chain" id="PRO_5009296359" evidence="1">
    <location>
        <begin position="26"/>
        <end position="114"/>
    </location>
</feature>
<keyword evidence="1" id="KW-0732">Signal</keyword>
<evidence type="ECO:0000256" key="1">
    <source>
        <dbReference type="SAM" id="SignalP"/>
    </source>
</evidence>
<sequence>MLKSCLAVAAAVISLCSLGVGPAAAATCSPQAPTCTEVRGTPGAHHFWFRFQPAPATPAFTLTLNGIPASGGVSTYRVGTALEGEFRPSAGLVTGDKVCVRLSGSTQDHCATTP</sequence>
<accession>A0A1H6E016</accession>
<dbReference type="AlphaFoldDB" id="A0A1H6E016"/>
<organism evidence="2 3">
    <name type="scientific">Nonomuraea solani</name>
    <dbReference type="NCBI Taxonomy" id="1144553"/>
    <lineage>
        <taxon>Bacteria</taxon>
        <taxon>Bacillati</taxon>
        <taxon>Actinomycetota</taxon>
        <taxon>Actinomycetes</taxon>
        <taxon>Streptosporangiales</taxon>
        <taxon>Streptosporangiaceae</taxon>
        <taxon>Nonomuraea</taxon>
    </lineage>
</organism>
<name>A0A1H6E016_9ACTN</name>
<feature type="signal peptide" evidence="1">
    <location>
        <begin position="1"/>
        <end position="25"/>
    </location>
</feature>
<evidence type="ECO:0000313" key="2">
    <source>
        <dbReference type="EMBL" id="SEG90544.1"/>
    </source>
</evidence>
<protein>
    <submittedName>
        <fullName evidence="2">Uncharacterized protein</fullName>
    </submittedName>
</protein>
<reference evidence="2 3" key="1">
    <citation type="submission" date="2016-10" db="EMBL/GenBank/DDBJ databases">
        <authorList>
            <person name="de Groot N.N."/>
        </authorList>
    </citation>
    <scope>NUCLEOTIDE SEQUENCE [LARGE SCALE GENOMIC DNA]</scope>
    <source>
        <strain evidence="2 3">CGMCC 4.7037</strain>
    </source>
</reference>
<dbReference type="EMBL" id="FNVT01000007">
    <property type="protein sequence ID" value="SEG90544.1"/>
    <property type="molecule type" value="Genomic_DNA"/>
</dbReference>
<keyword evidence="3" id="KW-1185">Reference proteome</keyword>
<proteinExistence type="predicted"/>
<evidence type="ECO:0000313" key="3">
    <source>
        <dbReference type="Proteomes" id="UP000236732"/>
    </source>
</evidence>
<gene>
    <name evidence="2" type="ORF">SAMN05444920_10752</name>
</gene>
<dbReference type="RefSeq" id="WP_103958451.1">
    <property type="nucleotide sequence ID" value="NZ_FNVT01000007.1"/>
</dbReference>
<dbReference type="Proteomes" id="UP000236732">
    <property type="component" value="Unassembled WGS sequence"/>
</dbReference>